<keyword evidence="1" id="KW-0472">Membrane</keyword>
<dbReference type="OrthoDB" id="7063378at2"/>
<evidence type="ECO:0000256" key="1">
    <source>
        <dbReference type="SAM" id="Phobius"/>
    </source>
</evidence>
<evidence type="ECO:0000313" key="3">
    <source>
        <dbReference type="Proteomes" id="UP000250086"/>
    </source>
</evidence>
<feature type="transmembrane region" description="Helical" evidence="1">
    <location>
        <begin position="42"/>
        <end position="66"/>
    </location>
</feature>
<organism evidence="2 3">
    <name type="scientific">Anaerobiospirillum thomasii</name>
    <dbReference type="NCBI Taxonomy" id="179995"/>
    <lineage>
        <taxon>Bacteria</taxon>
        <taxon>Pseudomonadati</taxon>
        <taxon>Pseudomonadota</taxon>
        <taxon>Gammaproteobacteria</taxon>
        <taxon>Aeromonadales</taxon>
        <taxon>Succinivibrionaceae</taxon>
        <taxon>Anaerobiospirillum</taxon>
    </lineage>
</organism>
<dbReference type="Proteomes" id="UP000250086">
    <property type="component" value="Unassembled WGS sequence"/>
</dbReference>
<keyword evidence="3" id="KW-1185">Reference proteome</keyword>
<evidence type="ECO:0000313" key="2">
    <source>
        <dbReference type="EMBL" id="SPT70922.1"/>
    </source>
</evidence>
<dbReference type="RefSeq" id="WP_113744935.1">
    <property type="nucleotide sequence ID" value="NZ_UAPU01000005.1"/>
</dbReference>
<keyword evidence="1" id="KW-1133">Transmembrane helix</keyword>
<dbReference type="AlphaFoldDB" id="A0A2X0V5P6"/>
<accession>A0A2X0V5P6</accession>
<protein>
    <submittedName>
        <fullName evidence="2">Predicted membrane protein</fullName>
    </submittedName>
</protein>
<dbReference type="EMBL" id="UAPV01000001">
    <property type="protein sequence ID" value="SPT70922.1"/>
    <property type="molecule type" value="Genomic_DNA"/>
</dbReference>
<reference evidence="2 3" key="1">
    <citation type="submission" date="2018-06" db="EMBL/GenBank/DDBJ databases">
        <authorList>
            <consortium name="Pathogen Informatics"/>
            <person name="Doyle S."/>
        </authorList>
    </citation>
    <scope>NUCLEOTIDE SEQUENCE [LARGE SCALE GENOMIC DNA]</scope>
    <source>
        <strain evidence="2 3">NCTC13093</strain>
    </source>
</reference>
<keyword evidence="1" id="KW-0812">Transmembrane</keyword>
<sequence length="100" mass="11151">MLKFSLYIVIFAVVFFWGLAVGSANGTVVSFDFLFLKTDLSVSAVFAVGIGVGILLGIYASLLFCLRVWRNAHQVKSEFKRYKKSEHKQLKTEQNAKGAD</sequence>
<name>A0A2X0V5P6_9GAMM</name>
<proteinExistence type="predicted"/>
<gene>
    <name evidence="2" type="ORF">NCTC13093_02348</name>
</gene>